<dbReference type="Gene3D" id="1.10.357.10">
    <property type="entry name" value="Tetracycline Repressor, domain 2"/>
    <property type="match status" value="1"/>
</dbReference>
<dbReference type="InterPro" id="IPR050109">
    <property type="entry name" value="HTH-type_TetR-like_transc_reg"/>
</dbReference>
<dbReference type="InterPro" id="IPR009057">
    <property type="entry name" value="Homeodomain-like_sf"/>
</dbReference>
<evidence type="ECO:0000256" key="3">
    <source>
        <dbReference type="SAM" id="MobiDB-lite"/>
    </source>
</evidence>
<feature type="domain" description="HTH tetR-type" evidence="4">
    <location>
        <begin position="3"/>
        <end position="63"/>
    </location>
</feature>
<dbReference type="PANTHER" id="PTHR30055:SF226">
    <property type="entry name" value="HTH-TYPE TRANSCRIPTIONAL REGULATOR PKSA"/>
    <property type="match status" value="1"/>
</dbReference>
<proteinExistence type="predicted"/>
<name>A0ABV3E217_9ACTN</name>
<dbReference type="PANTHER" id="PTHR30055">
    <property type="entry name" value="HTH-TYPE TRANSCRIPTIONAL REGULATOR RUTR"/>
    <property type="match status" value="1"/>
</dbReference>
<feature type="region of interest" description="Disordered" evidence="3">
    <location>
        <begin position="187"/>
        <end position="206"/>
    </location>
</feature>
<dbReference type="SUPFAM" id="SSF46689">
    <property type="entry name" value="Homeodomain-like"/>
    <property type="match status" value="1"/>
</dbReference>
<dbReference type="InterPro" id="IPR036271">
    <property type="entry name" value="Tet_transcr_reg_TetR-rel_C_sf"/>
</dbReference>
<gene>
    <name evidence="5" type="ORF">AB0D65_06120</name>
</gene>
<dbReference type="EMBL" id="JBEZLS010000003">
    <property type="protein sequence ID" value="MEU9350594.1"/>
    <property type="molecule type" value="Genomic_DNA"/>
</dbReference>
<sequence>MGSARRQAILEAALEVFAERGFKSASIDAVAERAGLTRQGVLHYFPSKKRLLLEMLTFREQLNREHLADHPAGEDLPADFAAAVAFEQGHPSFATVHSVVMAEAVTGQEPARGYVGDRCRSLQAHLTARLTERYGERLPSGLTASAAATAVLALIEGVHQLWLVDPGPDTDRYPSVVRDAMAVLIGEEPEGGGKADDRAQAPVVKG</sequence>
<evidence type="ECO:0000256" key="2">
    <source>
        <dbReference type="PROSITE-ProRule" id="PRU00335"/>
    </source>
</evidence>
<protein>
    <submittedName>
        <fullName evidence="5">TetR/AcrR family transcriptional regulator</fullName>
    </submittedName>
</protein>
<evidence type="ECO:0000313" key="5">
    <source>
        <dbReference type="EMBL" id="MEU9350594.1"/>
    </source>
</evidence>
<dbReference type="InterPro" id="IPR001647">
    <property type="entry name" value="HTH_TetR"/>
</dbReference>
<comment type="caution">
    <text evidence="5">The sequence shown here is derived from an EMBL/GenBank/DDBJ whole genome shotgun (WGS) entry which is preliminary data.</text>
</comment>
<organism evidence="5 6">
    <name type="scientific">Streptomyces griseoloalbus</name>
    <dbReference type="NCBI Taxonomy" id="67303"/>
    <lineage>
        <taxon>Bacteria</taxon>
        <taxon>Bacillati</taxon>
        <taxon>Actinomycetota</taxon>
        <taxon>Actinomycetes</taxon>
        <taxon>Kitasatosporales</taxon>
        <taxon>Streptomycetaceae</taxon>
        <taxon>Streptomyces</taxon>
    </lineage>
</organism>
<dbReference type="PROSITE" id="PS50977">
    <property type="entry name" value="HTH_TETR_2"/>
    <property type="match status" value="1"/>
</dbReference>
<feature type="DNA-binding region" description="H-T-H motif" evidence="2">
    <location>
        <begin position="26"/>
        <end position="45"/>
    </location>
</feature>
<keyword evidence="6" id="KW-1185">Reference proteome</keyword>
<evidence type="ECO:0000313" key="6">
    <source>
        <dbReference type="Proteomes" id="UP001551582"/>
    </source>
</evidence>
<dbReference type="PRINTS" id="PR00455">
    <property type="entry name" value="HTHTETR"/>
</dbReference>
<accession>A0ABV3E217</accession>
<evidence type="ECO:0000259" key="4">
    <source>
        <dbReference type="PROSITE" id="PS50977"/>
    </source>
</evidence>
<dbReference type="Proteomes" id="UP001551582">
    <property type="component" value="Unassembled WGS sequence"/>
</dbReference>
<keyword evidence="1 2" id="KW-0238">DNA-binding</keyword>
<dbReference type="SUPFAM" id="SSF48498">
    <property type="entry name" value="Tetracyclin repressor-like, C-terminal domain"/>
    <property type="match status" value="1"/>
</dbReference>
<dbReference type="Pfam" id="PF00440">
    <property type="entry name" value="TetR_N"/>
    <property type="match status" value="1"/>
</dbReference>
<dbReference type="RefSeq" id="WP_359977274.1">
    <property type="nucleotide sequence ID" value="NZ_JBEZLS010000003.1"/>
</dbReference>
<reference evidence="5 6" key="1">
    <citation type="submission" date="2024-06" db="EMBL/GenBank/DDBJ databases">
        <title>The Natural Products Discovery Center: Release of the First 8490 Sequenced Strains for Exploring Actinobacteria Biosynthetic Diversity.</title>
        <authorList>
            <person name="Kalkreuter E."/>
            <person name="Kautsar S.A."/>
            <person name="Yang D."/>
            <person name="Bader C.D."/>
            <person name="Teijaro C.N."/>
            <person name="Fluegel L."/>
            <person name="Davis C.M."/>
            <person name="Simpson J.R."/>
            <person name="Lauterbach L."/>
            <person name="Steele A.D."/>
            <person name="Gui C."/>
            <person name="Meng S."/>
            <person name="Li G."/>
            <person name="Viehrig K."/>
            <person name="Ye F."/>
            <person name="Su P."/>
            <person name="Kiefer A.F."/>
            <person name="Nichols A."/>
            <person name="Cepeda A.J."/>
            <person name="Yan W."/>
            <person name="Fan B."/>
            <person name="Jiang Y."/>
            <person name="Adhikari A."/>
            <person name="Zheng C.-J."/>
            <person name="Schuster L."/>
            <person name="Cowan T.M."/>
            <person name="Smanski M.J."/>
            <person name="Chevrette M.G."/>
            <person name="De Carvalho L.P.S."/>
            <person name="Shen B."/>
        </authorList>
    </citation>
    <scope>NUCLEOTIDE SEQUENCE [LARGE SCALE GENOMIC DNA]</scope>
    <source>
        <strain evidence="5 6">NPDC048274</strain>
    </source>
</reference>
<evidence type="ECO:0000256" key="1">
    <source>
        <dbReference type="ARBA" id="ARBA00023125"/>
    </source>
</evidence>